<feature type="compositionally biased region" description="Basic and acidic residues" evidence="1">
    <location>
        <begin position="13"/>
        <end position="22"/>
    </location>
</feature>
<feature type="region of interest" description="Disordered" evidence="1">
    <location>
        <begin position="1"/>
        <end position="25"/>
    </location>
</feature>
<name>A0A061HZ74_CRIGR</name>
<feature type="compositionally biased region" description="Basic residues" evidence="1">
    <location>
        <begin position="1"/>
        <end position="12"/>
    </location>
</feature>
<evidence type="ECO:0000313" key="2">
    <source>
        <dbReference type="EMBL" id="ERE63192.1"/>
    </source>
</evidence>
<accession>A0A061HZ74</accession>
<proteinExistence type="predicted"/>
<evidence type="ECO:0000313" key="3">
    <source>
        <dbReference type="Proteomes" id="UP000030759"/>
    </source>
</evidence>
<gene>
    <name evidence="2" type="ORF">H671_xg20741</name>
</gene>
<dbReference type="Proteomes" id="UP000030759">
    <property type="component" value="Unassembled WGS sequence"/>
</dbReference>
<reference evidence="3" key="1">
    <citation type="journal article" date="2013" name="Nat. Biotechnol.">
        <title>Chinese hamster genome sequenced from sorted chromosomes.</title>
        <authorList>
            <person name="Brinkrolf K."/>
            <person name="Rupp O."/>
            <person name="Laux H."/>
            <person name="Kollin F."/>
            <person name="Ernst W."/>
            <person name="Linke B."/>
            <person name="Kofler R."/>
            <person name="Romand S."/>
            <person name="Hesse F."/>
            <person name="Budach W.E."/>
            <person name="Galosy S."/>
            <person name="Muller D."/>
            <person name="Noll T."/>
            <person name="Wienberg J."/>
            <person name="Jostock T."/>
            <person name="Leonard M."/>
            <person name="Grillari J."/>
            <person name="Tauch A."/>
            <person name="Goesmann A."/>
            <person name="Helk B."/>
            <person name="Mott J.E."/>
            <person name="Puhler A."/>
            <person name="Borth N."/>
        </authorList>
    </citation>
    <scope>NUCLEOTIDE SEQUENCE [LARGE SCALE GENOMIC DNA]</scope>
    <source>
        <strain evidence="3">17A/GY</strain>
    </source>
</reference>
<sequence>MKTKLIQKVKQGHLHESRDRAGRRAVQRGAEHNLLSVAYKNLQAAGPPEGSSQASSRRLTPLTRSCR</sequence>
<dbReference type="AlphaFoldDB" id="A0A061HZ74"/>
<protein>
    <submittedName>
        <fullName evidence="2">Uncharacterized protein</fullName>
    </submittedName>
</protein>
<evidence type="ECO:0000256" key="1">
    <source>
        <dbReference type="SAM" id="MobiDB-lite"/>
    </source>
</evidence>
<organism evidence="2 3">
    <name type="scientific">Cricetulus griseus</name>
    <name type="common">Chinese hamster</name>
    <name type="synonym">Cricetulus barabensis griseus</name>
    <dbReference type="NCBI Taxonomy" id="10029"/>
    <lineage>
        <taxon>Eukaryota</taxon>
        <taxon>Metazoa</taxon>
        <taxon>Chordata</taxon>
        <taxon>Craniata</taxon>
        <taxon>Vertebrata</taxon>
        <taxon>Euteleostomi</taxon>
        <taxon>Mammalia</taxon>
        <taxon>Eutheria</taxon>
        <taxon>Euarchontoglires</taxon>
        <taxon>Glires</taxon>
        <taxon>Rodentia</taxon>
        <taxon>Myomorpha</taxon>
        <taxon>Muroidea</taxon>
        <taxon>Cricetidae</taxon>
        <taxon>Cricetinae</taxon>
        <taxon>Cricetulus</taxon>
    </lineage>
</organism>
<dbReference type="EMBL" id="KE686134">
    <property type="protein sequence ID" value="ERE63192.1"/>
    <property type="molecule type" value="Genomic_DNA"/>
</dbReference>
<feature type="region of interest" description="Disordered" evidence="1">
    <location>
        <begin position="43"/>
        <end position="67"/>
    </location>
</feature>